<dbReference type="GO" id="GO:0008253">
    <property type="term" value="F:5'-nucleotidase activity"/>
    <property type="evidence" value="ECO:0007669"/>
    <property type="project" value="UniProtKB-EC"/>
</dbReference>
<dbReference type="InterPro" id="IPR023214">
    <property type="entry name" value="HAD_sf"/>
</dbReference>
<proteinExistence type="inferred from homology"/>
<dbReference type="GO" id="GO:0000166">
    <property type="term" value="F:nucleotide binding"/>
    <property type="evidence" value="ECO:0007669"/>
    <property type="project" value="UniProtKB-KW"/>
</dbReference>
<dbReference type="SUPFAM" id="SSF56784">
    <property type="entry name" value="HAD-like"/>
    <property type="match status" value="1"/>
</dbReference>
<dbReference type="InterPro" id="IPR036412">
    <property type="entry name" value="HAD-like_sf"/>
</dbReference>
<dbReference type="GO" id="GO:0005737">
    <property type="term" value="C:cytoplasm"/>
    <property type="evidence" value="ECO:0007669"/>
    <property type="project" value="InterPro"/>
</dbReference>
<evidence type="ECO:0000256" key="7">
    <source>
        <dbReference type="ARBA" id="ARBA00022842"/>
    </source>
</evidence>
<dbReference type="Proteomes" id="UP000053660">
    <property type="component" value="Unassembled WGS sequence"/>
</dbReference>
<dbReference type="Gene3D" id="3.40.50.1000">
    <property type="entry name" value="HAD superfamily/HAD-like"/>
    <property type="match status" value="1"/>
</dbReference>
<reference evidence="9 10" key="1">
    <citation type="submission" date="2014-03" db="EMBL/GenBank/DDBJ databases">
        <title>Draft genome of the hookworm Oesophagostomum dentatum.</title>
        <authorList>
            <person name="Mitreva M."/>
        </authorList>
    </citation>
    <scope>NUCLEOTIDE SEQUENCE [LARGE SCALE GENOMIC DNA]</scope>
    <source>
        <strain evidence="9 10">OD-Hann</strain>
    </source>
</reference>
<keyword evidence="4" id="KW-0479">Metal-binding</keyword>
<sequence length="207" mass="23991">MNKDYLTAYRACSNDEERSYVNNRWWNTSHEIIIRSMMHQNDIPNLVRNSRLIWRKNVRHFFEMLEHSRIPLVIFSAGVTDIIDEAIRQLLGYRPDNITTAANVMSFDQSGFVSGFTDPPLHSLCKNVARLEELVPDATKKFAQRSNVVVIGDTDSDARMVDDWQEKRMLKIGLEAQEQRPLKLYDVVIKDPDCSRLTAIVQFMLST</sequence>
<keyword evidence="6 9" id="KW-0378">Hydrolase</keyword>
<dbReference type="OrthoDB" id="5849782at2759"/>
<accession>A0A0B1TNG1</accession>
<keyword evidence="7" id="KW-0460">Magnesium</keyword>
<name>A0A0B1TNG1_OESDE</name>
<evidence type="ECO:0000256" key="4">
    <source>
        <dbReference type="ARBA" id="ARBA00022723"/>
    </source>
</evidence>
<organism evidence="9 10">
    <name type="scientific">Oesophagostomum dentatum</name>
    <name type="common">Nodular worm</name>
    <dbReference type="NCBI Taxonomy" id="61180"/>
    <lineage>
        <taxon>Eukaryota</taxon>
        <taxon>Metazoa</taxon>
        <taxon>Ecdysozoa</taxon>
        <taxon>Nematoda</taxon>
        <taxon>Chromadorea</taxon>
        <taxon>Rhabditida</taxon>
        <taxon>Rhabditina</taxon>
        <taxon>Rhabditomorpha</taxon>
        <taxon>Strongyloidea</taxon>
        <taxon>Strongylidae</taxon>
        <taxon>Oesophagostomum</taxon>
    </lineage>
</organism>
<dbReference type="InterPro" id="IPR006434">
    <property type="entry name" value="Pyrimidine_nucleotidase_eu"/>
</dbReference>
<comment type="similarity">
    <text evidence="2">Belongs to the pyrimidine 5'-nucleotidase family.</text>
</comment>
<evidence type="ECO:0000256" key="1">
    <source>
        <dbReference type="ARBA" id="ARBA00000815"/>
    </source>
</evidence>
<keyword evidence="5" id="KW-0547">Nucleotide-binding</keyword>
<keyword evidence="8" id="KW-0546">Nucleotide metabolism</keyword>
<dbReference type="GO" id="GO:0009117">
    <property type="term" value="P:nucleotide metabolic process"/>
    <property type="evidence" value="ECO:0007669"/>
    <property type="project" value="UniProtKB-KW"/>
</dbReference>
<keyword evidence="10" id="KW-1185">Reference proteome</keyword>
<evidence type="ECO:0000256" key="6">
    <source>
        <dbReference type="ARBA" id="ARBA00022801"/>
    </source>
</evidence>
<dbReference type="PANTHER" id="PTHR13045">
    <property type="entry name" value="5'-NUCLEOTIDASE"/>
    <property type="match status" value="1"/>
</dbReference>
<dbReference type="EMBL" id="KN549463">
    <property type="protein sequence ID" value="KHJ97377.1"/>
    <property type="molecule type" value="Genomic_DNA"/>
</dbReference>
<dbReference type="Gene3D" id="1.10.150.340">
    <property type="entry name" value="Pyrimidine 5'-nucleotidase (UMPH-1), N-terminal domain"/>
    <property type="match status" value="1"/>
</dbReference>
<dbReference type="PANTHER" id="PTHR13045:SF0">
    <property type="entry name" value="7-METHYLGUANOSINE PHOSPHATE-SPECIFIC 5'-NUCLEOTIDASE"/>
    <property type="match status" value="1"/>
</dbReference>
<dbReference type="Pfam" id="PF05822">
    <property type="entry name" value="UMPH-1"/>
    <property type="match status" value="1"/>
</dbReference>
<evidence type="ECO:0000313" key="10">
    <source>
        <dbReference type="Proteomes" id="UP000053660"/>
    </source>
</evidence>
<evidence type="ECO:0000256" key="5">
    <source>
        <dbReference type="ARBA" id="ARBA00022741"/>
    </source>
</evidence>
<comment type="catalytic activity">
    <reaction evidence="1">
        <text>a ribonucleoside 5'-phosphate + H2O = a ribonucleoside + phosphate</text>
        <dbReference type="Rhea" id="RHEA:12484"/>
        <dbReference type="ChEBI" id="CHEBI:15377"/>
        <dbReference type="ChEBI" id="CHEBI:18254"/>
        <dbReference type="ChEBI" id="CHEBI:43474"/>
        <dbReference type="ChEBI" id="CHEBI:58043"/>
        <dbReference type="EC" id="3.1.3.5"/>
    </reaction>
</comment>
<evidence type="ECO:0000313" key="9">
    <source>
        <dbReference type="EMBL" id="KHJ97377.1"/>
    </source>
</evidence>
<gene>
    <name evidence="9" type="ORF">OESDEN_02640</name>
</gene>
<dbReference type="EC" id="3.1.3.5" evidence="3"/>
<evidence type="ECO:0000256" key="3">
    <source>
        <dbReference type="ARBA" id="ARBA00012643"/>
    </source>
</evidence>
<dbReference type="AlphaFoldDB" id="A0A0B1TNG1"/>
<protein>
    <recommendedName>
        <fullName evidence="3">5'-nucleotidase</fullName>
        <ecNumber evidence="3">3.1.3.5</ecNumber>
    </recommendedName>
</protein>
<dbReference type="GO" id="GO:0000287">
    <property type="term" value="F:magnesium ion binding"/>
    <property type="evidence" value="ECO:0007669"/>
    <property type="project" value="InterPro"/>
</dbReference>
<evidence type="ECO:0000256" key="8">
    <source>
        <dbReference type="ARBA" id="ARBA00023080"/>
    </source>
</evidence>
<evidence type="ECO:0000256" key="2">
    <source>
        <dbReference type="ARBA" id="ARBA00008389"/>
    </source>
</evidence>